<dbReference type="FunFam" id="2.60.40.150:FF:000181">
    <property type="entry name" value="Synaptotagmin 4"/>
    <property type="match status" value="1"/>
</dbReference>
<dbReference type="OMA" id="HHWNEVM"/>
<dbReference type="EMBL" id="AMQM01000231">
    <property type="status" value="NOT_ANNOTATED_CDS"/>
    <property type="molecule type" value="Genomic_DNA"/>
</dbReference>
<dbReference type="GO" id="GO:0016192">
    <property type="term" value="P:vesicle-mediated transport"/>
    <property type="evidence" value="ECO:0000318"/>
    <property type="project" value="GO_Central"/>
</dbReference>
<dbReference type="Proteomes" id="UP000015101">
    <property type="component" value="Unassembled WGS sequence"/>
</dbReference>
<dbReference type="OrthoDB" id="67700at2759"/>
<dbReference type="Pfam" id="PF00168">
    <property type="entry name" value="C2"/>
    <property type="match status" value="2"/>
</dbReference>
<dbReference type="EMBL" id="KB095811">
    <property type="protein sequence ID" value="ESO12768.1"/>
    <property type="molecule type" value="Genomic_DNA"/>
</dbReference>
<evidence type="ECO:0000313" key="4">
    <source>
        <dbReference type="EnsemblMetazoa" id="HelroP63739"/>
    </source>
</evidence>
<dbReference type="PROSITE" id="PS50004">
    <property type="entry name" value="C2"/>
    <property type="match status" value="2"/>
</dbReference>
<dbReference type="AlphaFoldDB" id="T1FXJ4"/>
<dbReference type="GO" id="GO:0045202">
    <property type="term" value="C:synapse"/>
    <property type="evidence" value="ECO:0000318"/>
    <property type="project" value="GO_Central"/>
</dbReference>
<dbReference type="eggNOG" id="KOG1028">
    <property type="taxonomic scope" value="Eukaryota"/>
</dbReference>
<dbReference type="GO" id="GO:0000149">
    <property type="term" value="F:SNARE binding"/>
    <property type="evidence" value="ECO:0000318"/>
    <property type="project" value="GO_Central"/>
</dbReference>
<dbReference type="FunFam" id="2.60.40.150:FF:000209">
    <property type="entry name" value="Synaptotagmin 4"/>
    <property type="match status" value="1"/>
</dbReference>
<dbReference type="GO" id="GO:0098793">
    <property type="term" value="C:presynapse"/>
    <property type="evidence" value="ECO:0007669"/>
    <property type="project" value="GOC"/>
</dbReference>
<feature type="region of interest" description="Disordered" evidence="1">
    <location>
        <begin position="1"/>
        <end position="42"/>
    </location>
</feature>
<dbReference type="PRINTS" id="PR00360">
    <property type="entry name" value="C2DOMAIN"/>
</dbReference>
<dbReference type="GO" id="GO:0005544">
    <property type="term" value="F:calcium-dependent phospholipid binding"/>
    <property type="evidence" value="ECO:0000318"/>
    <property type="project" value="GO_Central"/>
</dbReference>
<dbReference type="SUPFAM" id="SSF49562">
    <property type="entry name" value="C2 domain (Calcium/lipid-binding domain, CaLB)"/>
    <property type="match status" value="2"/>
</dbReference>
<dbReference type="GO" id="GO:0017158">
    <property type="term" value="P:regulation of calcium ion-dependent exocytosis"/>
    <property type="evidence" value="ECO:0000318"/>
    <property type="project" value="GO_Central"/>
</dbReference>
<dbReference type="EnsemblMetazoa" id="HelroT63739">
    <property type="protein sequence ID" value="HelroP63739"/>
    <property type="gene ID" value="HelroG63739"/>
</dbReference>
<dbReference type="Gene3D" id="2.60.40.150">
    <property type="entry name" value="C2 domain"/>
    <property type="match status" value="2"/>
</dbReference>
<feature type="domain" description="C2" evidence="2">
    <location>
        <begin position="189"/>
        <end position="332"/>
    </location>
</feature>
<organism evidence="4 5">
    <name type="scientific">Helobdella robusta</name>
    <name type="common">Californian leech</name>
    <dbReference type="NCBI Taxonomy" id="6412"/>
    <lineage>
        <taxon>Eukaryota</taxon>
        <taxon>Metazoa</taxon>
        <taxon>Spiralia</taxon>
        <taxon>Lophotrochozoa</taxon>
        <taxon>Annelida</taxon>
        <taxon>Clitellata</taxon>
        <taxon>Hirudinea</taxon>
        <taxon>Rhynchobdellida</taxon>
        <taxon>Glossiphoniidae</taxon>
        <taxon>Helobdella</taxon>
    </lineage>
</organism>
<reference evidence="3 5" key="2">
    <citation type="journal article" date="2013" name="Nature">
        <title>Insights into bilaterian evolution from three spiralian genomes.</title>
        <authorList>
            <person name="Simakov O."/>
            <person name="Marletaz F."/>
            <person name="Cho S.J."/>
            <person name="Edsinger-Gonzales E."/>
            <person name="Havlak P."/>
            <person name="Hellsten U."/>
            <person name="Kuo D.H."/>
            <person name="Larsson T."/>
            <person name="Lv J."/>
            <person name="Arendt D."/>
            <person name="Savage R."/>
            <person name="Osoegawa K."/>
            <person name="de Jong P."/>
            <person name="Grimwood J."/>
            <person name="Chapman J.A."/>
            <person name="Shapiro H."/>
            <person name="Aerts A."/>
            <person name="Otillar R.P."/>
            <person name="Terry A.Y."/>
            <person name="Boore J.L."/>
            <person name="Grigoriev I.V."/>
            <person name="Lindberg D.R."/>
            <person name="Seaver E.C."/>
            <person name="Weisblat D.A."/>
            <person name="Putnam N.H."/>
            <person name="Rokhsar D.S."/>
        </authorList>
    </citation>
    <scope>NUCLEOTIDE SEQUENCE</scope>
</reference>
<dbReference type="GO" id="GO:0099502">
    <property type="term" value="P:calcium-dependent activation of synaptic vesicle fusion"/>
    <property type="evidence" value="ECO:0000318"/>
    <property type="project" value="GO_Central"/>
</dbReference>
<dbReference type="PANTHER" id="PTHR10024">
    <property type="entry name" value="SYNAPTOTAGMIN"/>
    <property type="match status" value="1"/>
</dbReference>
<dbReference type="GO" id="GO:0005886">
    <property type="term" value="C:plasma membrane"/>
    <property type="evidence" value="ECO:0000318"/>
    <property type="project" value="GO_Central"/>
</dbReference>
<gene>
    <name evidence="4" type="primary">20213542</name>
    <name evidence="3" type="synonym">Syt4</name>
    <name evidence="3" type="ORF">HELRODRAFT_63739</name>
</gene>
<dbReference type="InterPro" id="IPR000008">
    <property type="entry name" value="C2_dom"/>
</dbReference>
<dbReference type="GeneID" id="20213542"/>
<keyword evidence="5" id="KW-1185">Reference proteome</keyword>
<evidence type="ECO:0000313" key="5">
    <source>
        <dbReference type="Proteomes" id="UP000015101"/>
    </source>
</evidence>
<dbReference type="GO" id="GO:0006906">
    <property type="term" value="P:vesicle fusion"/>
    <property type="evidence" value="ECO:0000318"/>
    <property type="project" value="GO_Central"/>
</dbReference>
<dbReference type="GO" id="GO:0070382">
    <property type="term" value="C:exocytic vesicle"/>
    <property type="evidence" value="ECO:0000318"/>
    <property type="project" value="GO_Central"/>
</dbReference>
<evidence type="ECO:0000256" key="1">
    <source>
        <dbReference type="SAM" id="MobiDB-lite"/>
    </source>
</evidence>
<name>T1FXJ4_HELRO</name>
<dbReference type="SMART" id="SM00239">
    <property type="entry name" value="C2"/>
    <property type="match status" value="2"/>
</dbReference>
<reference evidence="4" key="3">
    <citation type="submission" date="2015-06" db="UniProtKB">
        <authorList>
            <consortium name="EnsemblMetazoa"/>
        </authorList>
    </citation>
    <scope>IDENTIFICATION</scope>
</reference>
<sequence length="335" mass="38651">MSEKRFKKVGDQSLINEEEEEYENDAGSPSSQEKESKNENGDSCVGKLMFSLEHDMHRESLTVVVMKISDLRLPASDANQQPQQQQLQQLFDPYVRVVLLPEGKQKAKTRVVRRTKNPIFEETFTFYGISSQKLQQMIIKFTVMTHDRFSKDTCMGHVILAMTPKLVKRDRQAVTICKTIRSGSEPAQKQGELFISLNFDSSTDKLTVIVLKGKNFPRMDIAGLADPYVKIYLMCDGQRIDKKKTQVKKRTLNPVFNETFHFNLPSHHLRQQQQKDRDTKIMLKFIVLDWDRVSKNEVIGVVQIGPDVVSDVAVKHWNDVMECPRKQLAVWHKLL</sequence>
<dbReference type="FunCoup" id="T1FXJ4">
    <property type="interactions" value="212"/>
</dbReference>
<evidence type="ECO:0000259" key="2">
    <source>
        <dbReference type="PROSITE" id="PS50004"/>
    </source>
</evidence>
<dbReference type="InterPro" id="IPR035892">
    <property type="entry name" value="C2_domain_sf"/>
</dbReference>
<dbReference type="GO" id="GO:0030424">
    <property type="term" value="C:axon"/>
    <property type="evidence" value="ECO:0000318"/>
    <property type="project" value="GO_Central"/>
</dbReference>
<feature type="compositionally biased region" description="Basic and acidic residues" evidence="1">
    <location>
        <begin position="1"/>
        <end position="10"/>
    </location>
</feature>
<dbReference type="PANTHER" id="PTHR10024:SF369">
    <property type="entry name" value="FI18813P1"/>
    <property type="match status" value="1"/>
</dbReference>
<dbReference type="CTD" id="6860"/>
<dbReference type="InParanoid" id="T1FXJ4"/>
<dbReference type="HOGENOM" id="CLU_023008_11_0_1"/>
<evidence type="ECO:0000313" key="3">
    <source>
        <dbReference type="EMBL" id="ESO12768.1"/>
    </source>
</evidence>
<reference evidence="5" key="1">
    <citation type="submission" date="2012-12" db="EMBL/GenBank/DDBJ databases">
        <authorList>
            <person name="Hellsten U."/>
            <person name="Grimwood J."/>
            <person name="Chapman J.A."/>
            <person name="Shapiro H."/>
            <person name="Aerts A."/>
            <person name="Otillar R.P."/>
            <person name="Terry A.Y."/>
            <person name="Boore J.L."/>
            <person name="Simakov O."/>
            <person name="Marletaz F."/>
            <person name="Cho S.-J."/>
            <person name="Edsinger-Gonzales E."/>
            <person name="Havlak P."/>
            <person name="Kuo D.-H."/>
            <person name="Larsson T."/>
            <person name="Lv J."/>
            <person name="Arendt D."/>
            <person name="Savage R."/>
            <person name="Osoegawa K."/>
            <person name="de Jong P."/>
            <person name="Lindberg D.R."/>
            <person name="Seaver E.C."/>
            <person name="Weisblat D.A."/>
            <person name="Putnam N.H."/>
            <person name="Grigoriev I.V."/>
            <person name="Rokhsar D.S."/>
        </authorList>
    </citation>
    <scope>NUCLEOTIDE SEQUENCE</scope>
</reference>
<protein>
    <submittedName>
        <fullName evidence="3">Synaptotagmin 4</fullName>
    </submittedName>
</protein>
<dbReference type="GO" id="GO:0061891">
    <property type="term" value="F:calcium ion sensor activity"/>
    <property type="evidence" value="ECO:0000318"/>
    <property type="project" value="GO_Central"/>
</dbReference>
<dbReference type="RefSeq" id="XP_009009488.1">
    <property type="nucleotide sequence ID" value="XM_009011240.1"/>
</dbReference>
<dbReference type="KEGG" id="hro:HELRODRAFT_63739"/>
<proteinExistence type="predicted"/>
<dbReference type="STRING" id="6412.T1FXJ4"/>
<accession>T1FXJ4</accession>
<feature type="domain" description="C2" evidence="2">
    <location>
        <begin position="44"/>
        <end position="176"/>
    </location>
</feature>